<dbReference type="Proteomes" id="UP001056708">
    <property type="component" value="Chromosome"/>
</dbReference>
<dbReference type="SMART" id="SM00448">
    <property type="entry name" value="REC"/>
    <property type="match status" value="1"/>
</dbReference>
<organism evidence="5 6">
    <name type="scientific">Phormidium yuhuli AB48</name>
    <dbReference type="NCBI Taxonomy" id="2940671"/>
    <lineage>
        <taxon>Bacteria</taxon>
        <taxon>Bacillati</taxon>
        <taxon>Cyanobacteriota</taxon>
        <taxon>Cyanophyceae</taxon>
        <taxon>Oscillatoriophycideae</taxon>
        <taxon>Oscillatoriales</taxon>
        <taxon>Oscillatoriaceae</taxon>
        <taxon>Phormidium</taxon>
        <taxon>Phormidium yuhuli</taxon>
    </lineage>
</organism>
<feature type="domain" description="Response regulatory" evidence="4">
    <location>
        <begin position="257"/>
        <end position="373"/>
    </location>
</feature>
<evidence type="ECO:0000313" key="6">
    <source>
        <dbReference type="Proteomes" id="UP001056708"/>
    </source>
</evidence>
<keyword evidence="6" id="KW-1185">Reference proteome</keyword>
<name>A0ABY5AN68_9CYAN</name>
<dbReference type="PANTHER" id="PTHR44591">
    <property type="entry name" value="STRESS RESPONSE REGULATOR PROTEIN 1"/>
    <property type="match status" value="1"/>
</dbReference>
<reference evidence="5" key="1">
    <citation type="submission" date="2022-06" db="EMBL/GenBank/DDBJ databases">
        <title>Genome sequence of Phormidium yuhuli AB48 isolated from an industrial photobioreactor environment.</title>
        <authorList>
            <person name="Qiu Y."/>
            <person name="Noonan A.J.C."/>
            <person name="Dofher K."/>
            <person name="Koch M."/>
            <person name="Kieft B."/>
            <person name="Lin X."/>
            <person name="Ziels R.M."/>
            <person name="Hallam S.J."/>
        </authorList>
    </citation>
    <scope>NUCLEOTIDE SEQUENCE</scope>
    <source>
        <strain evidence="5">AB48</strain>
    </source>
</reference>
<dbReference type="RefSeq" id="WP_252661000.1">
    <property type="nucleotide sequence ID" value="NZ_CP098611.1"/>
</dbReference>
<dbReference type="InterPro" id="IPR050595">
    <property type="entry name" value="Bact_response_regulator"/>
</dbReference>
<dbReference type="Pfam" id="PF00072">
    <property type="entry name" value="Response_reg"/>
    <property type="match status" value="1"/>
</dbReference>
<dbReference type="Gene3D" id="3.40.50.2300">
    <property type="match status" value="1"/>
</dbReference>
<comment type="induction">
    <text evidence="2">By nitrogen starvation.</text>
</comment>
<evidence type="ECO:0000313" key="5">
    <source>
        <dbReference type="EMBL" id="USR89801.1"/>
    </source>
</evidence>
<sequence length="394" mass="44908">MVCHLPGVNTLLRAFATIHTSAKTGKLSITVRGEQWHYYFLQGRFLFAWGGQHRVRRWQRALKRHCPHWRLDVRGATPKGLWEYQLLHRAVSNQSLELSTGKAVLGAIAAEVLFATLTPKDLICKWTDSRPNAPHESRLALSPKEFQRLLTSVQDLWQQWQGMGLTYICPDQAPLWTGKTADRDLSLTSSSARTLFNGQYTLWDIAQRQRRSLSNLTRTLHHFVEQGTLQLRQVDDLPSPFEQMQMVAAAVAPPRRTIAYIDDSPTAGEYLRKIIEPRGFRLMFIQNPLQDLPLLLKEQPELIFLDLNMPLIHGCDFCSFLRKTSVFQATPIVILSQSDGTMERVRANLSGASDFLSKPPRAADVMQIVEKYIQSLPLTSAHGQRLRSYHSSNR</sequence>
<dbReference type="InterPro" id="IPR011006">
    <property type="entry name" value="CheY-like_superfamily"/>
</dbReference>
<protein>
    <recommendedName>
        <fullName evidence="2">Protein PatA</fullName>
    </recommendedName>
</protein>
<gene>
    <name evidence="5" type="ORF">NEA10_13110</name>
</gene>
<evidence type="ECO:0000256" key="1">
    <source>
        <dbReference type="ARBA" id="ARBA00022553"/>
    </source>
</evidence>
<feature type="modified residue" description="4-aspartylphosphate" evidence="3">
    <location>
        <position position="306"/>
    </location>
</feature>
<dbReference type="PROSITE" id="PS50110">
    <property type="entry name" value="RESPONSE_REGULATORY"/>
    <property type="match status" value="1"/>
</dbReference>
<dbReference type="PANTHER" id="PTHR44591:SF23">
    <property type="entry name" value="CHEY SUBFAMILY"/>
    <property type="match status" value="1"/>
</dbReference>
<dbReference type="InterPro" id="IPR025497">
    <property type="entry name" value="PatA-like_N"/>
</dbReference>
<accession>A0ABY5AN68</accession>
<dbReference type="SUPFAM" id="SSF52172">
    <property type="entry name" value="CheY-like"/>
    <property type="match status" value="1"/>
</dbReference>
<evidence type="ECO:0000256" key="3">
    <source>
        <dbReference type="PROSITE-ProRule" id="PRU00169"/>
    </source>
</evidence>
<dbReference type="EMBL" id="CP098611">
    <property type="protein sequence ID" value="USR89801.1"/>
    <property type="molecule type" value="Genomic_DNA"/>
</dbReference>
<proteinExistence type="evidence at transcript level"/>
<dbReference type="Pfam" id="PF14332">
    <property type="entry name" value="DUF4388"/>
    <property type="match status" value="1"/>
</dbReference>
<comment type="subcellular location">
    <subcellularLocation>
        <location evidence="2">Cell septum</location>
    </subcellularLocation>
</comment>
<keyword evidence="2" id="KW-0364">Heterocyst</keyword>
<evidence type="ECO:0000259" key="4">
    <source>
        <dbReference type="PROSITE" id="PS50110"/>
    </source>
</evidence>
<dbReference type="InterPro" id="IPR001789">
    <property type="entry name" value="Sig_transdc_resp-reg_receiver"/>
</dbReference>
<dbReference type="InterPro" id="IPR024186">
    <property type="entry name" value="Sig_transdc_resp-reg_PatA"/>
</dbReference>
<evidence type="ECO:0000256" key="2">
    <source>
        <dbReference type="PIRNR" id="PIRNR005897"/>
    </source>
</evidence>
<dbReference type="PIRSF" id="PIRSF005897">
    <property type="entry name" value="RR_PatA"/>
    <property type="match status" value="1"/>
</dbReference>
<comment type="function">
    <text evidence="2">Controls heterocyst pattern formation.</text>
</comment>
<keyword evidence="2" id="KW-0902">Two-component regulatory system</keyword>
<keyword evidence="1 3" id="KW-0597">Phosphoprotein</keyword>